<feature type="domain" description="Rad50/SbcC-type AAA" evidence="3">
    <location>
        <begin position="5"/>
        <end position="210"/>
    </location>
</feature>
<feature type="coiled-coil region" evidence="1">
    <location>
        <begin position="831"/>
        <end position="872"/>
    </location>
</feature>
<evidence type="ECO:0000256" key="2">
    <source>
        <dbReference type="SAM" id="MobiDB-lite"/>
    </source>
</evidence>
<protein>
    <submittedName>
        <fullName evidence="4">AAA family ATPase</fullName>
    </submittedName>
</protein>
<reference evidence="4 5" key="1">
    <citation type="submission" date="2023-02" db="EMBL/GenBank/DDBJ databases">
        <title>Bacterial whole genome sequence for Curvibacter sp. HBC28.</title>
        <authorList>
            <person name="Le V."/>
            <person name="Ko S.-R."/>
            <person name="Ahn C.-Y."/>
            <person name="Oh H.-M."/>
        </authorList>
    </citation>
    <scope>NUCLEOTIDE SEQUENCE [LARGE SCALE GENOMIC DNA]</scope>
    <source>
        <strain evidence="4 5">HBC28</strain>
    </source>
</reference>
<keyword evidence="1" id="KW-0175">Coiled coil</keyword>
<feature type="region of interest" description="Disordered" evidence="2">
    <location>
        <begin position="804"/>
        <end position="824"/>
    </location>
</feature>
<dbReference type="InterPro" id="IPR038729">
    <property type="entry name" value="Rad50/SbcC_AAA"/>
</dbReference>
<dbReference type="Pfam" id="PF13476">
    <property type="entry name" value="AAA_23"/>
    <property type="match status" value="1"/>
</dbReference>
<feature type="coiled-coil region" evidence="1">
    <location>
        <begin position="399"/>
        <end position="440"/>
    </location>
</feature>
<proteinExistence type="predicted"/>
<gene>
    <name evidence="4" type="ORF">PSQ39_11465</name>
</gene>
<evidence type="ECO:0000313" key="5">
    <source>
        <dbReference type="Proteomes" id="UP001528672"/>
    </source>
</evidence>
<sequence>MRILSLRLKNLNSLKGEWRIDFTQPPFRDNGLFAITGPTGAGKSTLLDAICLALYHETPRLKTISASANDIMTRHTADCLAEVEFEVQGQVYRAFWSQRRARDKVDGALQAAKVELAKGDGSILSNQSQDKLKQIEAITGLDFARFTKSMLLAQGGFAAFLNASANERAELLEELTGTDIYGQISEAVFTQARQAKEQLEQMRARAEGMELLSPEQQSAMQQDMERLAAQLAQLQTESQQTEQARHWRMGLDRSQAQAQAAQARRDQALQALQALAPLRERLAQDQPAQALQPLYRELQQLRQQQVQGLAAVQATQAEHQTRHAQQLAHHDRALGLAQLNAQQAQQALAQSQGALQTLADWRHQHAAQAQWGEQLLAWRGQLAQRQELQATVAQRGQQRDQAQQTWQQHQQSLLKLNEQLTQLERQHVQAQTRQQALLTEHEQRLAGDTLAQWRQRAQAGQERLRHWQGLSTLAQGLRALQTRQESLAQQGAQGQAELLPLQQALEALRQQYAQTKSRVTDKQKLLEQERRIHSLEAHRQQLQPGQACPLCGALDHPAVAAYQALDVSSTEAELQVLQTALEQCQQQGQSAGAALAAQQARVAQWQVQREQTGQELAQALVDWPASDDLKALADALTAEPPHWTDPTPWPSVLAEAERLAQQDLTGLHALEQGEQAAHAARDQALAAQRAWQPLHSQAELARQAEQHQQLRCDELQQAWQQAAAQAEAHDVRLREALQAQGLDWPEDASAWLAQREQEWQDWQAAEQRRQALAQDLIRQQQACEAAQALLVFWQARWQALHPHRASADTPAPGQGPTAFSPAEQADPAGALSACTTQLAELAQDLARLQGQIAQLEQHLAQTQARVQQLDHDWQTALRDSPWADEGTYEAALLTETQRSTWQAELAQAERVAHEAEALWAAAQAELAQLQAQAPGQSPSALGLAELDALAAQQSAQRQTWTEAWGAHKALLEQDAQRRHSQQALMAQLAAQSADVDVWQRLDDLVGSARGDKFRRFAQGLTLDHLLHLANRHLERLHGRYLLRRKGSGELELDIVDTWQGEVARDTRTLSGGESFLVSLALALALSDLVSHKTSIDSLFLDEGFGTLDGDTLDIALNALDSLNASGKMIGVISHVEGLKERIPAQIRVEKVSGIGHSRLRI</sequence>
<evidence type="ECO:0000256" key="1">
    <source>
        <dbReference type="SAM" id="Coils"/>
    </source>
</evidence>
<evidence type="ECO:0000313" key="4">
    <source>
        <dbReference type="EMBL" id="MDD0815250.1"/>
    </source>
</evidence>
<organism evidence="4 5">
    <name type="scientific">Curvibacter microcysteis</name>
    <dbReference type="NCBI Taxonomy" id="3026419"/>
    <lineage>
        <taxon>Bacteria</taxon>
        <taxon>Pseudomonadati</taxon>
        <taxon>Pseudomonadota</taxon>
        <taxon>Betaproteobacteria</taxon>
        <taxon>Burkholderiales</taxon>
        <taxon>Comamonadaceae</taxon>
        <taxon>Curvibacter</taxon>
    </lineage>
</organism>
<feature type="coiled-coil region" evidence="1">
    <location>
        <begin position="898"/>
        <end position="932"/>
    </location>
</feature>
<accession>A0ABT5MJ75</accession>
<dbReference type="Gene3D" id="3.40.50.300">
    <property type="entry name" value="P-loop containing nucleotide triphosphate hydrolases"/>
    <property type="match status" value="2"/>
</dbReference>
<dbReference type="SUPFAM" id="SSF52540">
    <property type="entry name" value="P-loop containing nucleoside triphosphate hydrolases"/>
    <property type="match status" value="1"/>
</dbReference>
<name>A0ABT5MJ75_9BURK</name>
<dbReference type="RefSeq" id="WP_273926902.1">
    <property type="nucleotide sequence ID" value="NZ_JAQSIO010000003.1"/>
</dbReference>
<dbReference type="PANTHER" id="PTHR32114:SF2">
    <property type="entry name" value="ABC TRANSPORTER ABCH.3"/>
    <property type="match status" value="1"/>
</dbReference>
<dbReference type="EMBL" id="JAQSIO010000003">
    <property type="protein sequence ID" value="MDD0815250.1"/>
    <property type="molecule type" value="Genomic_DNA"/>
</dbReference>
<dbReference type="Pfam" id="PF13558">
    <property type="entry name" value="SbcC_Walker_B"/>
    <property type="match status" value="1"/>
</dbReference>
<comment type="caution">
    <text evidence="4">The sequence shown here is derived from an EMBL/GenBank/DDBJ whole genome shotgun (WGS) entry which is preliminary data.</text>
</comment>
<dbReference type="PANTHER" id="PTHR32114">
    <property type="entry name" value="ABC TRANSPORTER ABCH.3"/>
    <property type="match status" value="1"/>
</dbReference>
<keyword evidence="5" id="KW-1185">Reference proteome</keyword>
<dbReference type="Proteomes" id="UP001528672">
    <property type="component" value="Unassembled WGS sequence"/>
</dbReference>
<dbReference type="InterPro" id="IPR027417">
    <property type="entry name" value="P-loop_NTPase"/>
</dbReference>
<feature type="coiled-coil region" evidence="1">
    <location>
        <begin position="185"/>
        <end position="271"/>
    </location>
</feature>
<evidence type="ECO:0000259" key="3">
    <source>
        <dbReference type="Pfam" id="PF13476"/>
    </source>
</evidence>